<reference evidence="1" key="1">
    <citation type="submission" date="2019-08" db="EMBL/GenBank/DDBJ databases">
        <authorList>
            <person name="Kucharzyk K."/>
            <person name="Murdoch R.W."/>
            <person name="Higgins S."/>
            <person name="Loffler F."/>
        </authorList>
    </citation>
    <scope>NUCLEOTIDE SEQUENCE</scope>
</reference>
<sequence>MRADQREAFTFAVVKAGVCRVDPGTGLHQSLRFAIVFHHKIGSVVDLVLFRVLDPSAQVLADEQKLLAGLEQLQRAGHARNASPDDDCLCLFHICAVFLS</sequence>
<proteinExistence type="predicted"/>
<dbReference type="AlphaFoldDB" id="A0A645GN07"/>
<dbReference type="EMBL" id="VSSQ01078597">
    <property type="protein sequence ID" value="MPN28341.1"/>
    <property type="molecule type" value="Genomic_DNA"/>
</dbReference>
<protein>
    <submittedName>
        <fullName evidence="1">Uncharacterized protein</fullName>
    </submittedName>
</protein>
<evidence type="ECO:0000313" key="1">
    <source>
        <dbReference type="EMBL" id="MPN28341.1"/>
    </source>
</evidence>
<organism evidence="1">
    <name type="scientific">bioreactor metagenome</name>
    <dbReference type="NCBI Taxonomy" id="1076179"/>
    <lineage>
        <taxon>unclassified sequences</taxon>
        <taxon>metagenomes</taxon>
        <taxon>ecological metagenomes</taxon>
    </lineage>
</organism>
<comment type="caution">
    <text evidence="1">The sequence shown here is derived from an EMBL/GenBank/DDBJ whole genome shotgun (WGS) entry which is preliminary data.</text>
</comment>
<gene>
    <name evidence="1" type="ORF">SDC9_175782</name>
</gene>
<accession>A0A645GN07</accession>
<name>A0A645GN07_9ZZZZ</name>